<dbReference type="GO" id="GO:0003677">
    <property type="term" value="F:DNA binding"/>
    <property type="evidence" value="ECO:0007669"/>
    <property type="project" value="InterPro"/>
</dbReference>
<keyword evidence="1 2" id="KW-0597">Phosphoprotein</keyword>
<proteinExistence type="predicted"/>
<dbReference type="Pfam" id="PF00072">
    <property type="entry name" value="Response_reg"/>
    <property type="match status" value="1"/>
</dbReference>
<dbReference type="Gene3D" id="3.40.50.2300">
    <property type="match status" value="1"/>
</dbReference>
<sequence length="242" mass="27380">MNSKILIVEDDILTAANLASLLEASAYQTCEANTPEDAWEKFLDFQPDLVIMDIDLSSDTDGIELSARFNQQQKTSILYLTDKTDERIIQKARDVHHSYYMNKPFAAPLLLSQVDLILKQSKSSPVTTPAIKALFIKEKANESQKRKIPYDDIHYIKASRAYSEIYHSPNHASPLLKVDVSKSMAAILQKLPGDQFIQVHRSYAVNINKIDSYDRGELILADHTIPIGENYKTKISEILNLL</sequence>
<gene>
    <name evidence="5" type="ORF">F8C82_01400</name>
</gene>
<dbReference type="InterPro" id="IPR011006">
    <property type="entry name" value="CheY-like_superfamily"/>
</dbReference>
<evidence type="ECO:0000259" key="3">
    <source>
        <dbReference type="PROSITE" id="PS50110"/>
    </source>
</evidence>
<dbReference type="RefSeq" id="WP_151691651.1">
    <property type="nucleotide sequence ID" value="NZ_BMGX01000002.1"/>
</dbReference>
<dbReference type="Proteomes" id="UP000484164">
    <property type="component" value="Unassembled WGS sequence"/>
</dbReference>
<evidence type="ECO:0000313" key="6">
    <source>
        <dbReference type="Proteomes" id="UP000484164"/>
    </source>
</evidence>
<organism evidence="5 6">
    <name type="scientific">Phaeocystidibacter marisrubri</name>
    <dbReference type="NCBI Taxonomy" id="1577780"/>
    <lineage>
        <taxon>Bacteria</taxon>
        <taxon>Pseudomonadati</taxon>
        <taxon>Bacteroidota</taxon>
        <taxon>Flavobacteriia</taxon>
        <taxon>Flavobacteriales</taxon>
        <taxon>Phaeocystidibacteraceae</taxon>
        <taxon>Phaeocystidibacter</taxon>
    </lineage>
</organism>
<dbReference type="Pfam" id="PF04397">
    <property type="entry name" value="LytTR"/>
    <property type="match status" value="1"/>
</dbReference>
<reference evidence="5 6" key="1">
    <citation type="submission" date="2019-10" db="EMBL/GenBank/DDBJ databases">
        <title>Genome sequence of Phaeocystidibacter marisrubri JCM30614 (type strain).</title>
        <authorList>
            <person name="Bowman J.P."/>
        </authorList>
    </citation>
    <scope>NUCLEOTIDE SEQUENCE [LARGE SCALE GENOMIC DNA]</scope>
    <source>
        <strain evidence="5 6">JCM 30614</strain>
    </source>
</reference>
<feature type="domain" description="HTH LytTR-type" evidence="4">
    <location>
        <begin position="183"/>
        <end position="241"/>
    </location>
</feature>
<dbReference type="OrthoDB" id="2962330at2"/>
<dbReference type="Gene3D" id="2.40.50.1020">
    <property type="entry name" value="LytTr DNA-binding domain"/>
    <property type="match status" value="1"/>
</dbReference>
<dbReference type="InterPro" id="IPR050595">
    <property type="entry name" value="Bact_response_regulator"/>
</dbReference>
<protein>
    <submittedName>
        <fullName evidence="5">Response regulator transcription factor</fullName>
    </submittedName>
</protein>
<dbReference type="SMART" id="SM00850">
    <property type="entry name" value="LytTR"/>
    <property type="match status" value="1"/>
</dbReference>
<dbReference type="AlphaFoldDB" id="A0A6L3ZIT2"/>
<evidence type="ECO:0000259" key="4">
    <source>
        <dbReference type="PROSITE" id="PS50930"/>
    </source>
</evidence>
<name>A0A6L3ZIT2_9FLAO</name>
<dbReference type="PANTHER" id="PTHR44591:SF3">
    <property type="entry name" value="RESPONSE REGULATORY DOMAIN-CONTAINING PROTEIN"/>
    <property type="match status" value="1"/>
</dbReference>
<accession>A0A6L3ZIT2</accession>
<feature type="modified residue" description="4-aspartylphosphate" evidence="2">
    <location>
        <position position="53"/>
    </location>
</feature>
<evidence type="ECO:0000313" key="5">
    <source>
        <dbReference type="EMBL" id="KAB2817080.1"/>
    </source>
</evidence>
<dbReference type="InterPro" id="IPR001789">
    <property type="entry name" value="Sig_transdc_resp-reg_receiver"/>
</dbReference>
<dbReference type="PANTHER" id="PTHR44591">
    <property type="entry name" value="STRESS RESPONSE REGULATOR PROTEIN 1"/>
    <property type="match status" value="1"/>
</dbReference>
<dbReference type="PROSITE" id="PS50110">
    <property type="entry name" value="RESPONSE_REGULATORY"/>
    <property type="match status" value="1"/>
</dbReference>
<comment type="caution">
    <text evidence="5">The sequence shown here is derived from an EMBL/GenBank/DDBJ whole genome shotgun (WGS) entry which is preliminary data.</text>
</comment>
<dbReference type="SUPFAM" id="SSF52172">
    <property type="entry name" value="CheY-like"/>
    <property type="match status" value="1"/>
</dbReference>
<dbReference type="PROSITE" id="PS50930">
    <property type="entry name" value="HTH_LYTTR"/>
    <property type="match status" value="1"/>
</dbReference>
<dbReference type="SMART" id="SM00448">
    <property type="entry name" value="REC"/>
    <property type="match status" value="1"/>
</dbReference>
<dbReference type="InterPro" id="IPR007492">
    <property type="entry name" value="LytTR_DNA-bd_dom"/>
</dbReference>
<evidence type="ECO:0000256" key="2">
    <source>
        <dbReference type="PROSITE-ProRule" id="PRU00169"/>
    </source>
</evidence>
<dbReference type="EMBL" id="WBVQ01000001">
    <property type="protein sequence ID" value="KAB2817080.1"/>
    <property type="molecule type" value="Genomic_DNA"/>
</dbReference>
<keyword evidence="6" id="KW-1185">Reference proteome</keyword>
<dbReference type="GO" id="GO:0000160">
    <property type="term" value="P:phosphorelay signal transduction system"/>
    <property type="evidence" value="ECO:0007669"/>
    <property type="project" value="InterPro"/>
</dbReference>
<evidence type="ECO:0000256" key="1">
    <source>
        <dbReference type="ARBA" id="ARBA00022553"/>
    </source>
</evidence>
<feature type="domain" description="Response regulatory" evidence="3">
    <location>
        <begin position="4"/>
        <end position="118"/>
    </location>
</feature>